<sequence>MSYKTSRRTFIAGLFGVRTLPRSFIFARVHGVAITYYLDSLNSRHHDGMHFEQNPPTQRFNASFPFSKKWLDDSPTLVGWFSREQFEYTTLCLMSEGDRNRFEIFHPAPV</sequence>
<dbReference type="Proteomes" id="UP000827092">
    <property type="component" value="Unassembled WGS sequence"/>
</dbReference>
<comment type="caution">
    <text evidence="1">The sequence shown here is derived from an EMBL/GenBank/DDBJ whole genome shotgun (WGS) entry which is preliminary data.</text>
</comment>
<evidence type="ECO:0000313" key="1">
    <source>
        <dbReference type="EMBL" id="KAG8200184.1"/>
    </source>
</evidence>
<evidence type="ECO:0000313" key="2">
    <source>
        <dbReference type="Proteomes" id="UP000827092"/>
    </source>
</evidence>
<protein>
    <submittedName>
        <fullName evidence="1">Uncharacterized protein</fullName>
    </submittedName>
</protein>
<gene>
    <name evidence="1" type="ORF">JTE90_024967</name>
</gene>
<accession>A0AAV6VWP5</accession>
<reference evidence="1 2" key="1">
    <citation type="journal article" date="2022" name="Nat. Ecol. Evol.">
        <title>A masculinizing supergene underlies an exaggerated male reproductive morph in a spider.</title>
        <authorList>
            <person name="Hendrickx F."/>
            <person name="De Corte Z."/>
            <person name="Sonet G."/>
            <person name="Van Belleghem S.M."/>
            <person name="Kostlbacher S."/>
            <person name="Vangestel C."/>
        </authorList>
    </citation>
    <scope>NUCLEOTIDE SEQUENCE [LARGE SCALE GENOMIC DNA]</scope>
    <source>
        <strain evidence="1">W744_W776</strain>
    </source>
</reference>
<proteinExistence type="predicted"/>
<keyword evidence="2" id="KW-1185">Reference proteome</keyword>
<name>A0AAV6VWP5_9ARAC</name>
<dbReference type="EMBL" id="JAFNEN010000018">
    <property type="protein sequence ID" value="KAG8200184.1"/>
    <property type="molecule type" value="Genomic_DNA"/>
</dbReference>
<organism evidence="1 2">
    <name type="scientific">Oedothorax gibbosus</name>
    <dbReference type="NCBI Taxonomy" id="931172"/>
    <lineage>
        <taxon>Eukaryota</taxon>
        <taxon>Metazoa</taxon>
        <taxon>Ecdysozoa</taxon>
        <taxon>Arthropoda</taxon>
        <taxon>Chelicerata</taxon>
        <taxon>Arachnida</taxon>
        <taxon>Araneae</taxon>
        <taxon>Araneomorphae</taxon>
        <taxon>Entelegynae</taxon>
        <taxon>Araneoidea</taxon>
        <taxon>Linyphiidae</taxon>
        <taxon>Erigoninae</taxon>
        <taxon>Oedothorax</taxon>
    </lineage>
</organism>
<dbReference type="AlphaFoldDB" id="A0AAV6VWP5"/>